<sequence length="882" mass="98245">MSPWLSENHKVNIIVDNALELSDTTLTKVDIDKLGRSASISDRGILELFDNDLRSDVIKNFHQTFIRAERAKPNDVFTDGLSEGNGTMEYVDSAYSIGKWSVARFGRLISELREPLLNYQPHNDLLYNIESLHFALDAEEAAAFGQPGGYSNDDDASSFGQKNTNEEADRQTWLRFAVAVEGRAENAFPEIDNDDMAYEDDSQDVQNARADLENIRAAAVVHFRKLIAQDFSLLTGSRLHDALYLLPKFKYGNIILEMVMPNICAKVSDIILEDEVIPKLAILNIIQTCVQPKKSADFLESLILTAASLITKNTVNSMLEFSAHTQKSDCARIIIDSLSDKITSEGIVTAFIPAAMRGVDHFLALLELFCMDRAMQANLNQELGLVHDDPEVEEPRSFMEFVAPSCYIFIFLAAAAGRAPASTVIELIEFYGDPCQEFIPKSITPNHHKIFQSQTFNSVCSLNLSSIAWALVEKGWIPKDVNHELEEAVRLGHQNIVHLLLESLLKPDDHISSATCIPLVYRKSKALNLLPTVATRFPREAAWFLEQLSCIPIPACIPCGANAEPEVRAKPVYGVKLGTLSLFDAVFFKRQIGAAGGGSLHIWPRLVMDGLLKQAGSGRDDLEMESIVCAAPESMLTGDAVHWPLFGKRWTPTTSPFIRLLAEDNAQITLQPVMRALMEFHWARGNFWLRFTMQFAVWAVYVPSLGFVCIQVVAQQNSDPGQYEKSNSVDALSYIVGVLSLFFIFQECRELHDHPAKYMRSSSNIIDAGIHFTILYVVIAGLHENQYIEPILMSLVMIFCALRIISHLRVLPSVGPLVRLWVTASVNILPILIPYGVMALGFTIAFYIIEYEASRDANAIPAHFSSIGVSLQSVLTMAMTDY</sequence>
<organism evidence="9 10">
    <name type="scientific">Physocladia obscura</name>
    <dbReference type="NCBI Taxonomy" id="109957"/>
    <lineage>
        <taxon>Eukaryota</taxon>
        <taxon>Fungi</taxon>
        <taxon>Fungi incertae sedis</taxon>
        <taxon>Chytridiomycota</taxon>
        <taxon>Chytridiomycota incertae sedis</taxon>
        <taxon>Chytridiomycetes</taxon>
        <taxon>Chytridiales</taxon>
        <taxon>Chytriomycetaceae</taxon>
        <taxon>Physocladia</taxon>
    </lineage>
</organism>
<dbReference type="GO" id="GO:0098703">
    <property type="term" value="P:calcium ion import across plasma membrane"/>
    <property type="evidence" value="ECO:0007669"/>
    <property type="project" value="TreeGrafter"/>
</dbReference>
<feature type="domain" description="Ion transport" evidence="8">
    <location>
        <begin position="705"/>
        <end position="881"/>
    </location>
</feature>
<feature type="transmembrane region" description="Helical" evidence="7">
    <location>
        <begin position="695"/>
        <end position="714"/>
    </location>
</feature>
<dbReference type="EMBL" id="JADGJH010001182">
    <property type="protein sequence ID" value="KAJ3117162.1"/>
    <property type="molecule type" value="Genomic_DNA"/>
</dbReference>
<accession>A0AAD5SZ83</accession>
<proteinExistence type="predicted"/>
<feature type="transmembrane region" description="Helical" evidence="7">
    <location>
        <begin position="790"/>
        <end position="808"/>
    </location>
</feature>
<dbReference type="Pfam" id="PF00520">
    <property type="entry name" value="Ion_trans"/>
    <property type="match status" value="1"/>
</dbReference>
<feature type="transmembrane region" description="Helical" evidence="7">
    <location>
        <begin position="765"/>
        <end position="783"/>
    </location>
</feature>
<dbReference type="PANTHER" id="PTHR10582">
    <property type="entry name" value="TRANSIENT RECEPTOR POTENTIAL ION CHANNEL PROTEIN"/>
    <property type="match status" value="1"/>
</dbReference>
<evidence type="ECO:0000256" key="2">
    <source>
        <dbReference type="ARBA" id="ARBA00022692"/>
    </source>
</evidence>
<dbReference type="InterPro" id="IPR024862">
    <property type="entry name" value="TRPV"/>
</dbReference>
<dbReference type="Proteomes" id="UP001211907">
    <property type="component" value="Unassembled WGS sequence"/>
</dbReference>
<evidence type="ECO:0000313" key="9">
    <source>
        <dbReference type="EMBL" id="KAJ3117162.1"/>
    </source>
</evidence>
<gene>
    <name evidence="9" type="ORF">HK100_000888</name>
</gene>
<evidence type="ECO:0000256" key="7">
    <source>
        <dbReference type="SAM" id="Phobius"/>
    </source>
</evidence>
<evidence type="ECO:0000256" key="6">
    <source>
        <dbReference type="SAM" id="MobiDB-lite"/>
    </source>
</evidence>
<keyword evidence="3" id="KW-0677">Repeat</keyword>
<dbReference type="AlphaFoldDB" id="A0AAD5SZ83"/>
<dbReference type="InterPro" id="IPR005821">
    <property type="entry name" value="Ion_trans_dom"/>
</dbReference>
<evidence type="ECO:0000313" key="10">
    <source>
        <dbReference type="Proteomes" id="UP001211907"/>
    </source>
</evidence>
<name>A0AAD5SZ83_9FUNG</name>
<keyword evidence="2 7" id="KW-0812">Transmembrane</keyword>
<evidence type="ECO:0000256" key="1">
    <source>
        <dbReference type="ARBA" id="ARBA00004141"/>
    </source>
</evidence>
<evidence type="ECO:0000256" key="3">
    <source>
        <dbReference type="ARBA" id="ARBA00022737"/>
    </source>
</evidence>
<feature type="region of interest" description="Disordered" evidence="6">
    <location>
        <begin position="145"/>
        <end position="166"/>
    </location>
</feature>
<evidence type="ECO:0000259" key="8">
    <source>
        <dbReference type="Pfam" id="PF00520"/>
    </source>
</evidence>
<keyword evidence="4 7" id="KW-1133">Transmembrane helix</keyword>
<dbReference type="GO" id="GO:0005216">
    <property type="term" value="F:monoatomic ion channel activity"/>
    <property type="evidence" value="ECO:0007669"/>
    <property type="project" value="InterPro"/>
</dbReference>
<feature type="transmembrane region" description="Helical" evidence="7">
    <location>
        <begin position="726"/>
        <end position="745"/>
    </location>
</feature>
<evidence type="ECO:0000256" key="5">
    <source>
        <dbReference type="ARBA" id="ARBA00023136"/>
    </source>
</evidence>
<keyword evidence="10" id="KW-1185">Reference proteome</keyword>
<evidence type="ECO:0000256" key="4">
    <source>
        <dbReference type="ARBA" id="ARBA00022989"/>
    </source>
</evidence>
<reference evidence="9" key="1">
    <citation type="submission" date="2020-05" db="EMBL/GenBank/DDBJ databases">
        <title>Phylogenomic resolution of chytrid fungi.</title>
        <authorList>
            <person name="Stajich J.E."/>
            <person name="Amses K."/>
            <person name="Simmons R."/>
            <person name="Seto K."/>
            <person name="Myers J."/>
            <person name="Bonds A."/>
            <person name="Quandt C.A."/>
            <person name="Barry K."/>
            <person name="Liu P."/>
            <person name="Grigoriev I."/>
            <person name="Longcore J.E."/>
            <person name="James T.Y."/>
        </authorList>
    </citation>
    <scope>NUCLEOTIDE SEQUENCE</scope>
    <source>
        <strain evidence="9">JEL0513</strain>
    </source>
</reference>
<comment type="subcellular location">
    <subcellularLocation>
        <location evidence="1">Membrane</location>
        <topology evidence="1">Multi-pass membrane protein</topology>
    </subcellularLocation>
</comment>
<protein>
    <recommendedName>
        <fullName evidence="8">Ion transport domain-containing protein</fullName>
    </recommendedName>
</protein>
<dbReference type="PANTHER" id="PTHR10582:SF2">
    <property type="entry name" value="INACTIVE"/>
    <property type="match status" value="1"/>
</dbReference>
<keyword evidence="5 7" id="KW-0472">Membrane</keyword>
<comment type="caution">
    <text evidence="9">The sequence shown here is derived from an EMBL/GenBank/DDBJ whole genome shotgun (WGS) entry which is preliminary data.</text>
</comment>
<feature type="transmembrane region" description="Helical" evidence="7">
    <location>
        <begin position="828"/>
        <end position="849"/>
    </location>
</feature>
<dbReference type="GO" id="GO:0005886">
    <property type="term" value="C:plasma membrane"/>
    <property type="evidence" value="ECO:0007669"/>
    <property type="project" value="TreeGrafter"/>
</dbReference>
<feature type="non-terminal residue" evidence="9">
    <location>
        <position position="882"/>
    </location>
</feature>